<keyword evidence="1" id="KW-0732">Signal</keyword>
<dbReference type="Proteomes" id="UP001141552">
    <property type="component" value="Unassembled WGS sequence"/>
</dbReference>
<dbReference type="AlphaFoldDB" id="A0A9Q0FCX5"/>
<feature type="chain" id="PRO_5040384431" evidence="1">
    <location>
        <begin position="28"/>
        <end position="87"/>
    </location>
</feature>
<reference evidence="2" key="1">
    <citation type="submission" date="2022-02" db="EMBL/GenBank/DDBJ databases">
        <authorList>
            <person name="Henning P.M."/>
            <person name="McCubbin A.G."/>
            <person name="Shore J.S."/>
        </authorList>
    </citation>
    <scope>NUCLEOTIDE SEQUENCE</scope>
    <source>
        <strain evidence="2">F60SS</strain>
        <tissue evidence="2">Leaves</tissue>
    </source>
</reference>
<protein>
    <submittedName>
        <fullName evidence="2">Uncharacterized protein</fullName>
    </submittedName>
</protein>
<keyword evidence="3" id="KW-1185">Reference proteome</keyword>
<proteinExistence type="predicted"/>
<comment type="caution">
    <text evidence="2">The sequence shown here is derived from an EMBL/GenBank/DDBJ whole genome shotgun (WGS) entry which is preliminary data.</text>
</comment>
<accession>A0A9Q0FCX5</accession>
<evidence type="ECO:0000313" key="2">
    <source>
        <dbReference type="EMBL" id="KAJ4829032.1"/>
    </source>
</evidence>
<sequence length="87" mass="9532">MGKPYSNASFLVIFLIVVASSVLYSEACVRDIDCAFECRRGGLCQPNGKCFCLNGNFAESDQFPTGQQNSAEAKSNKKFSRRLIVAL</sequence>
<organism evidence="2 3">
    <name type="scientific">Turnera subulata</name>
    <dbReference type="NCBI Taxonomy" id="218843"/>
    <lineage>
        <taxon>Eukaryota</taxon>
        <taxon>Viridiplantae</taxon>
        <taxon>Streptophyta</taxon>
        <taxon>Embryophyta</taxon>
        <taxon>Tracheophyta</taxon>
        <taxon>Spermatophyta</taxon>
        <taxon>Magnoliopsida</taxon>
        <taxon>eudicotyledons</taxon>
        <taxon>Gunneridae</taxon>
        <taxon>Pentapetalae</taxon>
        <taxon>rosids</taxon>
        <taxon>fabids</taxon>
        <taxon>Malpighiales</taxon>
        <taxon>Passifloraceae</taxon>
        <taxon>Turnera</taxon>
    </lineage>
</organism>
<evidence type="ECO:0000256" key="1">
    <source>
        <dbReference type="SAM" id="SignalP"/>
    </source>
</evidence>
<name>A0A9Q0FCX5_9ROSI</name>
<reference evidence="2" key="2">
    <citation type="journal article" date="2023" name="Plants (Basel)">
        <title>Annotation of the Turnera subulata (Passifloraceae) Draft Genome Reveals the S-Locus Evolved after the Divergence of Turneroideae from Passifloroideae in a Stepwise Manner.</title>
        <authorList>
            <person name="Henning P.M."/>
            <person name="Roalson E.H."/>
            <person name="Mir W."/>
            <person name="McCubbin A.G."/>
            <person name="Shore J.S."/>
        </authorList>
    </citation>
    <scope>NUCLEOTIDE SEQUENCE</scope>
    <source>
        <strain evidence="2">F60SS</strain>
    </source>
</reference>
<gene>
    <name evidence="2" type="ORF">Tsubulata_031535</name>
</gene>
<dbReference type="EMBL" id="JAKUCV010006004">
    <property type="protein sequence ID" value="KAJ4829032.1"/>
    <property type="molecule type" value="Genomic_DNA"/>
</dbReference>
<evidence type="ECO:0000313" key="3">
    <source>
        <dbReference type="Proteomes" id="UP001141552"/>
    </source>
</evidence>
<feature type="signal peptide" evidence="1">
    <location>
        <begin position="1"/>
        <end position="27"/>
    </location>
</feature>
<dbReference type="OrthoDB" id="1059591at2759"/>